<feature type="non-terminal residue" evidence="2">
    <location>
        <position position="1"/>
    </location>
</feature>
<dbReference type="Proteomes" id="UP000265618">
    <property type="component" value="Unassembled WGS sequence"/>
</dbReference>
<gene>
    <name evidence="2" type="ORF">KIPB_010594</name>
</gene>
<feature type="compositionally biased region" description="Polar residues" evidence="1">
    <location>
        <begin position="186"/>
        <end position="196"/>
    </location>
</feature>
<evidence type="ECO:0000256" key="1">
    <source>
        <dbReference type="SAM" id="MobiDB-lite"/>
    </source>
</evidence>
<evidence type="ECO:0000313" key="2">
    <source>
        <dbReference type="EMBL" id="GIQ88362.1"/>
    </source>
</evidence>
<keyword evidence="3" id="KW-1185">Reference proteome</keyword>
<protein>
    <submittedName>
        <fullName evidence="2">Uncharacterized protein</fullName>
    </submittedName>
</protein>
<proteinExistence type="predicted"/>
<accession>A0A9K3GMF9</accession>
<feature type="region of interest" description="Disordered" evidence="1">
    <location>
        <begin position="157"/>
        <end position="222"/>
    </location>
</feature>
<organism evidence="2 3">
    <name type="scientific">Kipferlia bialata</name>
    <dbReference type="NCBI Taxonomy" id="797122"/>
    <lineage>
        <taxon>Eukaryota</taxon>
        <taxon>Metamonada</taxon>
        <taxon>Carpediemonas-like organisms</taxon>
        <taxon>Kipferlia</taxon>
    </lineage>
</organism>
<feature type="compositionally biased region" description="Acidic residues" evidence="1">
    <location>
        <begin position="161"/>
        <end position="181"/>
    </location>
</feature>
<dbReference type="EMBL" id="BDIP01004001">
    <property type="protein sequence ID" value="GIQ88362.1"/>
    <property type="molecule type" value="Genomic_DNA"/>
</dbReference>
<dbReference type="AlphaFoldDB" id="A0A9K3GMF9"/>
<sequence length="234" mass="25960">EREREVEVESGRASVFGAEGGLDTIKRDARDDAPEEVYDEQEDTFLTKMRSGTRVTRAVLLDHVLYHVQRPNGNRCLEAWRLCEEKTREREEREDPSTSPTDVVSIIESRLGTEYITGLKPAEGDESTPYCRLLVDPLGIVDSITLYYKPRYAESPVVVEPEVEPSEDEASDMSDMSDSESEASALSFQLESNGYEISSGAAPTAPRRRSVPESDGDTVYSAADLAQMARVVDG</sequence>
<evidence type="ECO:0000313" key="3">
    <source>
        <dbReference type="Proteomes" id="UP000265618"/>
    </source>
</evidence>
<reference evidence="2 3" key="1">
    <citation type="journal article" date="2018" name="PLoS ONE">
        <title>The draft genome of Kipferlia bialata reveals reductive genome evolution in fornicate parasites.</title>
        <authorList>
            <person name="Tanifuji G."/>
            <person name="Takabayashi S."/>
            <person name="Kume K."/>
            <person name="Takagi M."/>
            <person name="Nakayama T."/>
            <person name="Kamikawa R."/>
            <person name="Inagaki Y."/>
            <person name="Hashimoto T."/>
        </authorList>
    </citation>
    <scope>NUCLEOTIDE SEQUENCE [LARGE SCALE GENOMIC DNA]</scope>
    <source>
        <strain evidence="2">NY0173</strain>
    </source>
</reference>
<comment type="caution">
    <text evidence="2">The sequence shown here is derived from an EMBL/GenBank/DDBJ whole genome shotgun (WGS) entry which is preliminary data.</text>
</comment>
<name>A0A9K3GMF9_9EUKA</name>